<dbReference type="OrthoDB" id="9802649at2"/>
<feature type="domain" description="Glycosyltransferase 2-like" evidence="1">
    <location>
        <begin position="27"/>
        <end position="135"/>
    </location>
</feature>
<dbReference type="GO" id="GO:0016740">
    <property type="term" value="F:transferase activity"/>
    <property type="evidence" value="ECO:0007669"/>
    <property type="project" value="UniProtKB-KW"/>
</dbReference>
<protein>
    <submittedName>
        <fullName evidence="2">Glycosyltransferase family 2 protein</fullName>
    </submittedName>
</protein>
<dbReference type="CDD" id="cd04196">
    <property type="entry name" value="GT_2_like_d"/>
    <property type="match status" value="1"/>
</dbReference>
<dbReference type="Proteomes" id="UP000490386">
    <property type="component" value="Unassembled WGS sequence"/>
</dbReference>
<dbReference type="InterPro" id="IPR001173">
    <property type="entry name" value="Glyco_trans_2-like"/>
</dbReference>
<dbReference type="AlphaFoldDB" id="A0A7J5AZT1"/>
<dbReference type="InterPro" id="IPR050834">
    <property type="entry name" value="Glycosyltransf_2"/>
</dbReference>
<organism evidence="2 3">
    <name type="scientific">Pseudoclavibacter terrae</name>
    <dbReference type="NCBI Taxonomy" id="1530195"/>
    <lineage>
        <taxon>Bacteria</taxon>
        <taxon>Bacillati</taxon>
        <taxon>Actinomycetota</taxon>
        <taxon>Actinomycetes</taxon>
        <taxon>Micrococcales</taxon>
        <taxon>Microbacteriaceae</taxon>
        <taxon>Pseudoclavibacter</taxon>
    </lineage>
</organism>
<dbReference type="SUPFAM" id="SSF53448">
    <property type="entry name" value="Nucleotide-diphospho-sugar transferases"/>
    <property type="match status" value="1"/>
</dbReference>
<accession>A0A7J5AZT1</accession>
<dbReference type="PANTHER" id="PTHR43685">
    <property type="entry name" value="GLYCOSYLTRANSFERASE"/>
    <property type="match status" value="1"/>
</dbReference>
<keyword evidence="2" id="KW-0808">Transferase</keyword>
<evidence type="ECO:0000313" key="2">
    <source>
        <dbReference type="EMBL" id="KAB1637021.1"/>
    </source>
</evidence>
<comment type="caution">
    <text evidence="2">The sequence shown here is derived from an EMBL/GenBank/DDBJ whole genome shotgun (WGS) entry which is preliminary data.</text>
</comment>
<evidence type="ECO:0000313" key="3">
    <source>
        <dbReference type="Proteomes" id="UP000490386"/>
    </source>
</evidence>
<gene>
    <name evidence="2" type="ORF">F8O03_11985</name>
</gene>
<keyword evidence="3" id="KW-1185">Reference proteome</keyword>
<dbReference type="EMBL" id="WBJX01000004">
    <property type="protein sequence ID" value="KAB1637021.1"/>
    <property type="molecule type" value="Genomic_DNA"/>
</dbReference>
<dbReference type="Gene3D" id="3.90.550.10">
    <property type="entry name" value="Spore Coat Polysaccharide Biosynthesis Protein SpsA, Chain A"/>
    <property type="match status" value="1"/>
</dbReference>
<proteinExistence type="predicted"/>
<dbReference type="RefSeq" id="WP_151424074.1">
    <property type="nucleotide sequence ID" value="NZ_CANKVH010000003.1"/>
</dbReference>
<dbReference type="PANTHER" id="PTHR43685:SF2">
    <property type="entry name" value="GLYCOSYLTRANSFERASE 2-LIKE DOMAIN-CONTAINING PROTEIN"/>
    <property type="match status" value="1"/>
</dbReference>
<reference evidence="2 3" key="1">
    <citation type="submission" date="2019-09" db="EMBL/GenBank/DDBJ databases">
        <title>Phylogeny of genus Pseudoclavibacter and closely related genus.</title>
        <authorList>
            <person name="Li Y."/>
        </authorList>
    </citation>
    <scope>NUCLEOTIDE SEQUENCE [LARGE SCALE GENOMIC DNA]</scope>
    <source>
        <strain evidence="2 3">THG-MD12</strain>
    </source>
</reference>
<name>A0A7J5AZT1_9MICO</name>
<dbReference type="Pfam" id="PF00535">
    <property type="entry name" value="Glycos_transf_2"/>
    <property type="match status" value="1"/>
</dbReference>
<evidence type="ECO:0000259" key="1">
    <source>
        <dbReference type="Pfam" id="PF00535"/>
    </source>
</evidence>
<dbReference type="InterPro" id="IPR029044">
    <property type="entry name" value="Nucleotide-diphossugar_trans"/>
</dbReference>
<sequence>MPASRLVAERRPEDARETRLGDAAVTAVVCTHNGERFLEQQLLSILSQSHPVAEIIVSDDASSDGTVELARRVLEASDRAFRIYTRDEPLRVSANFSFALGEARTEYLATSDQDDVWHPKKVEHLLGALLGDDEALLAHSDALLVDEDGEPIGGTLLDSLEITETEWRDYENGRQLEALTARNFVTGATMMLRASLVFRAGNAPDPWIHDEWLATTAALVNGLRVVREPLIDYRQHTDNQIGQTAPTLQVKIAQATKDGSADQLRRYRRAVALLKRVTELGGTAEQEAHVRRKVAHERQRLQLPTSRIRRLPRILRWTLRGRYRTYSRGSYDIARDLFQSLRDRDAHTGS</sequence>